<protein>
    <submittedName>
        <fullName evidence="1">Putative orfan</fullName>
    </submittedName>
</protein>
<sequence>MKYQIEITGQEGLIHYHLSNDIDRHNHDFNYHLEKYIQENKETLCNIMEPNSIITITTIYDDSETDKEEHTRSGFIMKFRVYDD</sequence>
<proteinExistence type="predicted"/>
<evidence type="ECO:0000313" key="1">
    <source>
        <dbReference type="EMBL" id="QKU34720.1"/>
    </source>
</evidence>
<reference evidence="1" key="1">
    <citation type="submission" date="2017-01" db="EMBL/GenBank/DDBJ databases">
        <authorList>
            <person name="Assis F.L."/>
            <person name="Abrahao J.S."/>
            <person name="Silva L."/>
            <person name="Khalil J.B."/>
            <person name="Rodrigues R."/>
            <person name="Silva L.S."/>
            <person name="Arantes T."/>
            <person name="Boratto P."/>
            <person name="Andrade M."/>
            <person name="Kroon E.G."/>
            <person name="Ribeiro B."/>
            <person name="Bergier I."/>
            <person name="Seligmann H."/>
            <person name="Ghigo E."/>
            <person name="Colson P."/>
            <person name="Levasseur A."/>
            <person name="Raoult D."/>
            <person name="Scola B.L."/>
        </authorList>
    </citation>
    <scope>NUCLEOTIDE SEQUENCE</scope>
    <source>
        <strain evidence="1">Soda lake</strain>
    </source>
</reference>
<dbReference type="RefSeq" id="YP_010781365.1">
    <property type="nucleotide sequence ID" value="NC_075039.1"/>
</dbReference>
<reference evidence="1" key="2">
    <citation type="journal article" date="2018" name="Nat. Commun.">
        <title>Tailed giant Tupanvirus possesses the most complete translational apparatus of the known virosphere.</title>
        <authorList>
            <person name="Abrahao J."/>
            <person name="Silva L."/>
            <person name="Silva L.S."/>
            <person name="Khalil J.Y.B."/>
            <person name="Rodrigues R."/>
            <person name="Arantes T."/>
            <person name="Assis F."/>
            <person name="Boratto P."/>
            <person name="Andrade M."/>
            <person name="Kroon E.G."/>
            <person name="Ribeiro B."/>
            <person name="Bergier I."/>
            <person name="Seligmann H."/>
            <person name="Ghigo E."/>
            <person name="Colson P."/>
            <person name="Levasseur A."/>
            <person name="Kroemer G."/>
            <person name="Raoult D."/>
            <person name="La Scola B."/>
        </authorList>
    </citation>
    <scope>NUCLEOTIDE SEQUENCE [LARGE SCALE GENOMIC DNA]</scope>
    <source>
        <strain evidence="1">Soda lake</strain>
    </source>
</reference>
<organism evidence="1">
    <name type="scientific">Tupanvirus soda lake</name>
    <dbReference type="NCBI Taxonomy" id="2126985"/>
    <lineage>
        <taxon>Viruses</taxon>
        <taxon>Varidnaviria</taxon>
        <taxon>Bamfordvirae</taxon>
        <taxon>Nucleocytoviricota</taxon>
        <taxon>Megaviricetes</taxon>
        <taxon>Imitervirales</taxon>
        <taxon>Mimiviridae</taxon>
        <taxon>Megamimivirinae</taxon>
        <taxon>Tupanvirus</taxon>
        <taxon>Tupanvirus salinum</taxon>
    </lineage>
</organism>
<dbReference type="KEGG" id="vg:80518129"/>
<dbReference type="EMBL" id="KY523104">
    <property type="protein sequence ID" value="QKU34720.1"/>
    <property type="molecule type" value="Genomic_DNA"/>
</dbReference>
<name>A0A6N1NK29_9VIRU</name>
<accession>A0A6N1NK29</accession>
<dbReference type="GeneID" id="80518129"/>